<dbReference type="RefSeq" id="WP_204034802.1">
    <property type="nucleotide sequence ID" value="NZ_BOPC01000030.1"/>
</dbReference>
<protein>
    <recommendedName>
        <fullName evidence="3">Isocitrate lyase/phosphoenolpyruvate mutase family protein</fullName>
    </recommendedName>
</protein>
<organism evidence="1 2">
    <name type="scientific">Micromonospora qiuiae</name>
    <dbReference type="NCBI Taxonomy" id="502268"/>
    <lineage>
        <taxon>Bacteria</taxon>
        <taxon>Bacillati</taxon>
        <taxon>Actinomycetota</taxon>
        <taxon>Actinomycetes</taxon>
        <taxon>Micromonosporales</taxon>
        <taxon>Micromonosporaceae</taxon>
        <taxon>Micromonospora</taxon>
    </lineage>
</organism>
<dbReference type="InterPro" id="IPR039556">
    <property type="entry name" value="ICL/PEPM"/>
</dbReference>
<reference evidence="1 2" key="1">
    <citation type="submission" date="2021-01" db="EMBL/GenBank/DDBJ databases">
        <title>Whole genome shotgun sequence of Verrucosispora qiuiae NBRC 106684.</title>
        <authorList>
            <person name="Komaki H."/>
            <person name="Tamura T."/>
        </authorList>
    </citation>
    <scope>NUCLEOTIDE SEQUENCE [LARGE SCALE GENOMIC DNA]</scope>
    <source>
        <strain evidence="1 2">NBRC 106684</strain>
    </source>
</reference>
<dbReference type="Gene3D" id="3.20.20.60">
    <property type="entry name" value="Phosphoenolpyruvate-binding domains"/>
    <property type="match status" value="1"/>
</dbReference>
<evidence type="ECO:0000313" key="1">
    <source>
        <dbReference type="EMBL" id="GIJ27220.1"/>
    </source>
</evidence>
<dbReference type="PANTHER" id="PTHR42905">
    <property type="entry name" value="PHOSPHOENOLPYRUVATE CARBOXYLASE"/>
    <property type="match status" value="1"/>
</dbReference>
<evidence type="ECO:0008006" key="3">
    <source>
        <dbReference type="Google" id="ProtNLM"/>
    </source>
</evidence>
<dbReference type="CDD" id="cd00377">
    <property type="entry name" value="ICL_PEPM"/>
    <property type="match status" value="1"/>
</dbReference>
<sequence length="250" mass="25664">MSSFAALHRTSAPLVLPNVWDVASARFLVEAGFPALGTTSLGVAATNGRPDGIGATVAETRLLVRRLASLPVHLTADIEAGSVEAAVAVAEAGAVGVNIEDAMGPAETHAALIRSVKREVPQLFVNARTDTHWQRPGDLAEAVSRVRRYADAGADGVFVPGLAEPADIAAVVAAVDVPVNILFLPGRHTVADLADLGVRRVSTGSLLFRAALAAALDTATAVRDGRAIGLDLPTYPQVNVGARLGHAQGG</sequence>
<dbReference type="InterPro" id="IPR015813">
    <property type="entry name" value="Pyrv/PenolPyrv_kinase-like_dom"/>
</dbReference>
<dbReference type="PANTHER" id="PTHR42905:SF16">
    <property type="entry name" value="CARBOXYPHOSPHONOENOLPYRUVATE PHOSPHONOMUTASE-LIKE PROTEIN (AFU_ORTHOLOGUE AFUA_5G07230)"/>
    <property type="match status" value="1"/>
</dbReference>
<proteinExistence type="predicted"/>
<dbReference type="SUPFAM" id="SSF51621">
    <property type="entry name" value="Phosphoenolpyruvate/pyruvate domain"/>
    <property type="match status" value="1"/>
</dbReference>
<dbReference type="Proteomes" id="UP000653076">
    <property type="component" value="Unassembled WGS sequence"/>
</dbReference>
<keyword evidence="2" id="KW-1185">Reference proteome</keyword>
<gene>
    <name evidence="1" type="ORF">Vqi01_23820</name>
</gene>
<dbReference type="Pfam" id="PF13714">
    <property type="entry name" value="PEP_mutase"/>
    <property type="match status" value="1"/>
</dbReference>
<comment type="caution">
    <text evidence="1">The sequence shown here is derived from an EMBL/GenBank/DDBJ whole genome shotgun (WGS) entry which is preliminary data.</text>
</comment>
<dbReference type="InterPro" id="IPR040442">
    <property type="entry name" value="Pyrv_kinase-like_dom_sf"/>
</dbReference>
<dbReference type="EMBL" id="BOPC01000030">
    <property type="protein sequence ID" value="GIJ27220.1"/>
    <property type="molecule type" value="Genomic_DNA"/>
</dbReference>
<name>A0ABQ4JAL1_9ACTN</name>
<evidence type="ECO:0000313" key="2">
    <source>
        <dbReference type="Proteomes" id="UP000653076"/>
    </source>
</evidence>
<accession>A0ABQ4JAL1</accession>